<feature type="transmembrane region" description="Helical" evidence="1">
    <location>
        <begin position="99"/>
        <end position="124"/>
    </location>
</feature>
<dbReference type="AlphaFoldDB" id="A0A5C6QSJ6"/>
<dbReference type="EMBL" id="VOLT01000001">
    <property type="protein sequence ID" value="TWX71787.1"/>
    <property type="molecule type" value="Genomic_DNA"/>
</dbReference>
<feature type="transmembrane region" description="Helical" evidence="1">
    <location>
        <begin position="67"/>
        <end position="87"/>
    </location>
</feature>
<gene>
    <name evidence="2" type="ORF">ESZ36_00715</name>
</gene>
<feature type="transmembrane region" description="Helical" evidence="1">
    <location>
        <begin position="130"/>
        <end position="148"/>
    </location>
</feature>
<organism evidence="2 3">
    <name type="scientific">Colwellia demingiae</name>
    <dbReference type="NCBI Taxonomy" id="89401"/>
    <lineage>
        <taxon>Bacteria</taxon>
        <taxon>Pseudomonadati</taxon>
        <taxon>Pseudomonadota</taxon>
        <taxon>Gammaproteobacteria</taxon>
        <taxon>Alteromonadales</taxon>
        <taxon>Colwelliaceae</taxon>
        <taxon>Colwellia</taxon>
    </lineage>
</organism>
<dbReference type="InterPro" id="IPR021318">
    <property type="entry name" value="DUF2919"/>
</dbReference>
<keyword evidence="3" id="KW-1185">Reference proteome</keyword>
<evidence type="ECO:0000313" key="3">
    <source>
        <dbReference type="Proteomes" id="UP000321822"/>
    </source>
</evidence>
<reference evidence="2 3" key="1">
    <citation type="submission" date="2019-07" db="EMBL/GenBank/DDBJ databases">
        <title>Genomes of sea-ice associated Colwellia species.</title>
        <authorList>
            <person name="Bowman J.P."/>
        </authorList>
    </citation>
    <scope>NUCLEOTIDE SEQUENCE [LARGE SCALE GENOMIC DNA]</scope>
    <source>
        <strain evidence="2 3">ACAM 459</strain>
    </source>
</reference>
<sequence length="167" mass="19857">MRKHQVPKKYQEYSIEDFDKYDCLKLSKRFYLVLLFVLRGYLVWLMSVTNMKDRVSTMQWIYPETSLFFLSLVSGIIGLCVVVIISLRRPNAPNWVKVIWPYCRAMLVMALIFDLSINLIGFFYWQLTSMVWLVYQGLIVFILIGLCFTSKRMQINLVEFPQMLPEK</sequence>
<evidence type="ECO:0000313" key="2">
    <source>
        <dbReference type="EMBL" id="TWX71787.1"/>
    </source>
</evidence>
<keyword evidence="1" id="KW-0812">Transmembrane</keyword>
<accession>A0A5C6QSJ6</accession>
<name>A0A5C6QSJ6_9GAMM</name>
<keyword evidence="1" id="KW-1133">Transmembrane helix</keyword>
<evidence type="ECO:0000256" key="1">
    <source>
        <dbReference type="SAM" id="Phobius"/>
    </source>
</evidence>
<dbReference type="OrthoDB" id="6225352at2"/>
<protein>
    <submittedName>
        <fullName evidence="2">DUF2919 domain-containing protein</fullName>
    </submittedName>
</protein>
<dbReference type="Pfam" id="PF11143">
    <property type="entry name" value="DUF2919"/>
    <property type="match status" value="1"/>
</dbReference>
<dbReference type="Proteomes" id="UP000321822">
    <property type="component" value="Unassembled WGS sequence"/>
</dbReference>
<proteinExistence type="predicted"/>
<dbReference type="RefSeq" id="WP_146782139.1">
    <property type="nucleotide sequence ID" value="NZ_VOLT01000001.1"/>
</dbReference>
<comment type="caution">
    <text evidence="2">The sequence shown here is derived from an EMBL/GenBank/DDBJ whole genome shotgun (WGS) entry which is preliminary data.</text>
</comment>
<feature type="transmembrane region" description="Helical" evidence="1">
    <location>
        <begin position="30"/>
        <end position="47"/>
    </location>
</feature>
<keyword evidence="1" id="KW-0472">Membrane</keyword>